<keyword evidence="1" id="KW-1133">Transmembrane helix</keyword>
<keyword evidence="4" id="KW-1185">Reference proteome</keyword>
<dbReference type="AlphaFoldDB" id="A0A2T7G928"/>
<keyword evidence="1" id="KW-0812">Transmembrane</keyword>
<feature type="transmembrane region" description="Helical" evidence="1">
    <location>
        <begin position="50"/>
        <end position="73"/>
    </location>
</feature>
<dbReference type="PANTHER" id="PTHR40547:SF1">
    <property type="entry name" value="SLL0298 PROTEIN"/>
    <property type="match status" value="1"/>
</dbReference>
<comment type="caution">
    <text evidence="3">The sequence shown here is derived from an EMBL/GenBank/DDBJ whole genome shotgun (WGS) entry which is preliminary data.</text>
</comment>
<evidence type="ECO:0000313" key="4">
    <source>
        <dbReference type="Proteomes" id="UP000244446"/>
    </source>
</evidence>
<dbReference type="Proteomes" id="UP000244446">
    <property type="component" value="Unassembled WGS sequence"/>
</dbReference>
<protein>
    <submittedName>
        <fullName evidence="3">DUF2062 domain-containing protein</fullName>
    </submittedName>
</protein>
<proteinExistence type="predicted"/>
<dbReference type="Pfam" id="PF09835">
    <property type="entry name" value="DUF2062"/>
    <property type="match status" value="1"/>
</dbReference>
<name>A0A2T7G928_9RHOB</name>
<gene>
    <name evidence="3" type="ORF">DC366_03725</name>
</gene>
<reference evidence="3 4" key="1">
    <citation type="submission" date="2018-04" db="EMBL/GenBank/DDBJ databases">
        <title>Pelagivirga bohaiensis gen. nov., sp. nov., a bacterium isolated from the Bohai Sea.</title>
        <authorList>
            <person name="Ji X."/>
        </authorList>
    </citation>
    <scope>NUCLEOTIDE SEQUENCE [LARGE SCALE GENOMIC DNA]</scope>
    <source>
        <strain evidence="3 4">BH-SD19</strain>
    </source>
</reference>
<accession>A0A2T7G928</accession>
<feature type="transmembrane region" description="Helical" evidence="1">
    <location>
        <begin position="80"/>
        <end position="100"/>
    </location>
</feature>
<dbReference type="PANTHER" id="PTHR40547">
    <property type="entry name" value="SLL0298 PROTEIN"/>
    <property type="match status" value="1"/>
</dbReference>
<dbReference type="EMBL" id="QCYH01000002">
    <property type="protein sequence ID" value="PVA10911.1"/>
    <property type="molecule type" value="Genomic_DNA"/>
</dbReference>
<sequence>MVFKRRDRRSVPRAILAFFWPKGGWTRAARYVKFRVTRLPDPPHRIARGIFAGVFVTFTPFFGLHFLLAAILSKLMRGNIVASLLATFVGNPLTFPAIAASSLQTGHFLLGTGGRVPMDTQHTLAEKILGAGADLRHNFVAMFTSDEAHWTRLAVFYSDVFLPYMVGAIIPGLICAIAAYYFSLPVLLVYQKRRQAKLKAKWIALKQKAAVDDAKASHSGGAE</sequence>
<dbReference type="OrthoDB" id="7360463at2"/>
<feature type="domain" description="DUF2062" evidence="2">
    <location>
        <begin position="27"/>
        <end position="194"/>
    </location>
</feature>
<keyword evidence="1" id="KW-0472">Membrane</keyword>
<dbReference type="InterPro" id="IPR018639">
    <property type="entry name" value="DUF2062"/>
</dbReference>
<feature type="transmembrane region" description="Helical" evidence="1">
    <location>
        <begin position="161"/>
        <end position="190"/>
    </location>
</feature>
<evidence type="ECO:0000259" key="2">
    <source>
        <dbReference type="Pfam" id="PF09835"/>
    </source>
</evidence>
<organism evidence="3 4">
    <name type="scientific">Pelagivirga sediminicola</name>
    <dbReference type="NCBI Taxonomy" id="2170575"/>
    <lineage>
        <taxon>Bacteria</taxon>
        <taxon>Pseudomonadati</taxon>
        <taxon>Pseudomonadota</taxon>
        <taxon>Alphaproteobacteria</taxon>
        <taxon>Rhodobacterales</taxon>
        <taxon>Paracoccaceae</taxon>
        <taxon>Pelagivirga</taxon>
    </lineage>
</organism>
<evidence type="ECO:0000256" key="1">
    <source>
        <dbReference type="SAM" id="Phobius"/>
    </source>
</evidence>
<evidence type="ECO:0000313" key="3">
    <source>
        <dbReference type="EMBL" id="PVA10911.1"/>
    </source>
</evidence>